<evidence type="ECO:0008006" key="3">
    <source>
        <dbReference type="Google" id="ProtNLM"/>
    </source>
</evidence>
<dbReference type="EMBL" id="VTEH01000004">
    <property type="protein sequence ID" value="TYR76069.1"/>
    <property type="molecule type" value="Genomic_DNA"/>
</dbReference>
<protein>
    <recommendedName>
        <fullName evidence="3">SEC-C motif-containing protein</fullName>
    </recommendedName>
</protein>
<accession>A0A5D4KGS1</accession>
<dbReference type="InterPro" id="IPR004027">
    <property type="entry name" value="SEC_C_motif"/>
</dbReference>
<reference evidence="1 2" key="1">
    <citation type="submission" date="2019-08" db="EMBL/GenBank/DDBJ databases">
        <title>Bacillus genomes from the desert of Cuatro Cienegas, Coahuila.</title>
        <authorList>
            <person name="Olmedo-Alvarez G."/>
        </authorList>
    </citation>
    <scope>NUCLEOTIDE SEQUENCE [LARGE SCALE GENOMIC DNA]</scope>
    <source>
        <strain evidence="1 2">CH40_1T</strain>
    </source>
</reference>
<proteinExistence type="predicted"/>
<sequence length="351" mass="39397">MKTIGRNEPCECGSGKKFKKCCGRNAAVNIDGLVLGELEVLQAQLYDFIAVHNSEKLENDYQDYFSKMKMMKKDQDIFEMAFLSWYGVTEKLEEGLTLAEQFVEKQSKTVGRPQTLASLEMWKTPRLAAGIVTSAKGSELVIQDTVEGETFNVKGANSEIVEGCFFIGILLQNGTTYLPFAQYFVYPGIAEICRDAMIEKMREAGKDSVEEYLVSDYLYLADHCFYLFTGKGEQRAVETEPVTETEEKESVDNPAYTEAVESMQSFLKEQGEAPKSIEKAAKLLTQYFESESPKIRNPQIYSASIVEVIKADTDLKKDYLQKDLAEAFGVSANSISRRSKEMKKILLAAVV</sequence>
<dbReference type="SUPFAM" id="SSF103642">
    <property type="entry name" value="Sec-C motif"/>
    <property type="match status" value="1"/>
</dbReference>
<dbReference type="Gene3D" id="3.10.450.50">
    <property type="match status" value="1"/>
</dbReference>
<organism evidence="1 2">
    <name type="scientific">Rossellomorea vietnamensis</name>
    <dbReference type="NCBI Taxonomy" id="218284"/>
    <lineage>
        <taxon>Bacteria</taxon>
        <taxon>Bacillati</taxon>
        <taxon>Bacillota</taxon>
        <taxon>Bacilli</taxon>
        <taxon>Bacillales</taxon>
        <taxon>Bacillaceae</taxon>
        <taxon>Rossellomorea</taxon>
    </lineage>
</organism>
<comment type="caution">
    <text evidence="1">The sequence shown here is derived from an EMBL/GenBank/DDBJ whole genome shotgun (WGS) entry which is preliminary data.</text>
</comment>
<dbReference type="Proteomes" id="UP000323317">
    <property type="component" value="Unassembled WGS sequence"/>
</dbReference>
<dbReference type="RefSeq" id="WP_148946287.1">
    <property type="nucleotide sequence ID" value="NZ_VTEH01000004.1"/>
</dbReference>
<name>A0A5D4KGS1_9BACI</name>
<evidence type="ECO:0000313" key="2">
    <source>
        <dbReference type="Proteomes" id="UP000323317"/>
    </source>
</evidence>
<dbReference type="AlphaFoldDB" id="A0A5D4KGS1"/>
<gene>
    <name evidence="1" type="ORF">FZC79_07910</name>
</gene>
<evidence type="ECO:0000313" key="1">
    <source>
        <dbReference type="EMBL" id="TYR76069.1"/>
    </source>
</evidence>
<dbReference type="Pfam" id="PF02810">
    <property type="entry name" value="SEC-C"/>
    <property type="match status" value="1"/>
</dbReference>